<gene>
    <name evidence="1" type="ORF">SAMN05421748_111173</name>
</gene>
<name>A0A285IT94_9ACTN</name>
<sequence>MGAGSWQWNDAWIFVSAVIAERLERDRAMHAALPVTGASLADLLAAADFLHHSVPSRSDLEESVRRLAGAGLIVVEDDLVEVAPAGEQLWRTRPFSGLSSAVMTLQAQLNRAATPGESDWTLDEQTYATAVREYSIRLADGR</sequence>
<accession>A0A285IT94</accession>
<dbReference type="RefSeq" id="WP_097322525.1">
    <property type="nucleotide sequence ID" value="NZ_OBDY01000011.1"/>
</dbReference>
<protein>
    <submittedName>
        <fullName evidence="1">Uncharacterized protein</fullName>
    </submittedName>
</protein>
<keyword evidence="2" id="KW-1185">Reference proteome</keyword>
<evidence type="ECO:0000313" key="2">
    <source>
        <dbReference type="Proteomes" id="UP000219612"/>
    </source>
</evidence>
<proteinExistence type="predicted"/>
<dbReference type="EMBL" id="OBDY01000011">
    <property type="protein sequence ID" value="SNY51043.1"/>
    <property type="molecule type" value="Genomic_DNA"/>
</dbReference>
<evidence type="ECO:0000313" key="1">
    <source>
        <dbReference type="EMBL" id="SNY51043.1"/>
    </source>
</evidence>
<reference evidence="1 2" key="1">
    <citation type="submission" date="2017-09" db="EMBL/GenBank/DDBJ databases">
        <authorList>
            <person name="Ehlers B."/>
            <person name="Leendertz F.H."/>
        </authorList>
    </citation>
    <scope>NUCLEOTIDE SEQUENCE [LARGE SCALE GENOMIC DNA]</scope>
    <source>
        <strain evidence="1 2">CGMCC 4.6857</strain>
    </source>
</reference>
<dbReference type="OrthoDB" id="3396857at2"/>
<organism evidence="1 2">
    <name type="scientific">Paractinoplanes atraurantiacus</name>
    <dbReference type="NCBI Taxonomy" id="1036182"/>
    <lineage>
        <taxon>Bacteria</taxon>
        <taxon>Bacillati</taxon>
        <taxon>Actinomycetota</taxon>
        <taxon>Actinomycetes</taxon>
        <taxon>Micromonosporales</taxon>
        <taxon>Micromonosporaceae</taxon>
        <taxon>Paractinoplanes</taxon>
    </lineage>
</organism>
<dbReference type="AlphaFoldDB" id="A0A285IT94"/>
<dbReference type="Proteomes" id="UP000219612">
    <property type="component" value="Unassembled WGS sequence"/>
</dbReference>